<feature type="region of interest" description="Disordered" evidence="1">
    <location>
        <begin position="41"/>
        <end position="74"/>
    </location>
</feature>
<organism evidence="2 3">
    <name type="scientific">Brevibacterium ravenspurgense</name>
    <dbReference type="NCBI Taxonomy" id="479117"/>
    <lineage>
        <taxon>Bacteria</taxon>
        <taxon>Bacillati</taxon>
        <taxon>Actinomycetota</taxon>
        <taxon>Actinomycetes</taxon>
        <taxon>Micrococcales</taxon>
        <taxon>Brevibacteriaceae</taxon>
        <taxon>Brevibacterium</taxon>
    </lineage>
</organism>
<accession>A0A2I1IJ83</accession>
<dbReference type="AlphaFoldDB" id="A0A2I1IJ83"/>
<dbReference type="SUPFAM" id="SSF55486">
    <property type="entry name" value="Metalloproteases ('zincins'), catalytic domain"/>
    <property type="match status" value="1"/>
</dbReference>
<dbReference type="Pfam" id="PF10103">
    <property type="entry name" value="Zincin_2"/>
    <property type="match status" value="1"/>
</dbReference>
<proteinExistence type="predicted"/>
<protein>
    <recommendedName>
        <fullName evidence="4">Hydrolase</fullName>
    </recommendedName>
</protein>
<dbReference type="InterPro" id="IPR018766">
    <property type="entry name" value="Zinicin_2"/>
</dbReference>
<dbReference type="Proteomes" id="UP000242755">
    <property type="component" value="Unassembled WGS sequence"/>
</dbReference>
<evidence type="ECO:0000313" key="3">
    <source>
        <dbReference type="Proteomes" id="UP000242755"/>
    </source>
</evidence>
<comment type="caution">
    <text evidence="2">The sequence shown here is derived from an EMBL/GenBank/DDBJ whole genome shotgun (WGS) entry which is preliminary data.</text>
</comment>
<dbReference type="InterPro" id="IPR042271">
    <property type="entry name" value="Zinicin_2_N"/>
</dbReference>
<dbReference type="STRING" id="1176165.GCA_001584405_01836"/>
<dbReference type="PANTHER" id="PTHR39420">
    <property type="match status" value="1"/>
</dbReference>
<dbReference type="EMBL" id="PKGO01000001">
    <property type="protein sequence ID" value="PKY71197.1"/>
    <property type="molecule type" value="Genomic_DNA"/>
</dbReference>
<dbReference type="PANTHER" id="PTHR39420:SF2">
    <property type="entry name" value="HYDROLASE"/>
    <property type="match status" value="1"/>
</dbReference>
<name>A0A2I1IJ83_9MICO</name>
<dbReference type="RefSeq" id="WP_101671721.1">
    <property type="nucleotide sequence ID" value="NZ_PKGO01000001.1"/>
</dbReference>
<dbReference type="Gene3D" id="1.20.150.30">
    <property type="entry name" value="Zincin-like metallopeptidase, N-terminal domain"/>
    <property type="match status" value="1"/>
</dbReference>
<evidence type="ECO:0008006" key="4">
    <source>
        <dbReference type="Google" id="ProtNLM"/>
    </source>
</evidence>
<evidence type="ECO:0000256" key="1">
    <source>
        <dbReference type="SAM" id="MobiDB-lite"/>
    </source>
</evidence>
<sequence>MSDDKDRPDDDPRNNMFGMFFGGGQGPFNMDPSQLGSMMSSFQSMMSPPDPEEAALRTAESAVPQPDPTVTNETSQATADAFRLAELWLSKVTDASSGAAGVQALSRRGWVKETIGGWLSLASPIQERTTSGLTESITEQIPEEMRGFLSSAQPMLASMTTSMFASQLGQAAAALSGSVLTGTEYGLPLASSQRPSMVSANITGFAAEIDVDVTELRIYLATLELAHYALFARAPWLRKHIEEAVRAYAATVEVNGGALGGITPDMDPQKMQEAAEQMQKDLFKPADTAERRAAEQNLQRLLSTVAGWTDVVAYAAVEPLEKRDQIREALRERYSTQSEAEAEFASLIGLNINPTRMNDAVQLFTFLEQTEGAEARDAVFSQVESLPSAVDLDDPLGYLERRSPEAADADIENMDEALQRLLDEESGKDD</sequence>
<gene>
    <name evidence="2" type="ORF">CYJ40_00505</name>
</gene>
<dbReference type="NCBIfam" id="TIGR03624">
    <property type="entry name" value="putative hydrolase"/>
    <property type="match status" value="1"/>
</dbReference>
<reference evidence="2 3" key="1">
    <citation type="submission" date="2017-12" db="EMBL/GenBank/DDBJ databases">
        <title>Phylogenetic diversity of female urinary microbiome.</title>
        <authorList>
            <person name="Thomas-White K."/>
            <person name="Wolfe A.J."/>
        </authorList>
    </citation>
    <scope>NUCLEOTIDE SEQUENCE [LARGE SCALE GENOMIC DNA]</scope>
    <source>
        <strain evidence="2 3">UMB0426</strain>
    </source>
</reference>
<evidence type="ECO:0000313" key="2">
    <source>
        <dbReference type="EMBL" id="PKY71197.1"/>
    </source>
</evidence>